<dbReference type="InterPro" id="IPR027450">
    <property type="entry name" value="AlkB-like"/>
</dbReference>
<dbReference type="AlphaFoldDB" id="A0A7J6LUA2"/>
<dbReference type="PANTHER" id="PTHR46030:SF1">
    <property type="entry name" value="ALPHA-KETOGLUTARATE-DEPENDENT DIOXYGENASE ALKB HOMOLOG 6"/>
    <property type="match status" value="1"/>
</dbReference>
<dbReference type="InterPro" id="IPR005123">
    <property type="entry name" value="Oxoglu/Fe-dep_dioxygenase_dom"/>
</dbReference>
<feature type="domain" description="Fe2OG dioxygenase" evidence="9">
    <location>
        <begin position="138"/>
        <end position="254"/>
    </location>
</feature>
<dbReference type="Gene3D" id="2.60.120.590">
    <property type="entry name" value="Alpha-ketoglutarate-dependent dioxygenase AlkB-like"/>
    <property type="match status" value="1"/>
</dbReference>
<organism evidence="10 11">
    <name type="scientific">Perkinsus chesapeaki</name>
    <name type="common">Clam parasite</name>
    <name type="synonym">Perkinsus andrewsi</name>
    <dbReference type="NCBI Taxonomy" id="330153"/>
    <lineage>
        <taxon>Eukaryota</taxon>
        <taxon>Sar</taxon>
        <taxon>Alveolata</taxon>
        <taxon>Perkinsozoa</taxon>
        <taxon>Perkinsea</taxon>
        <taxon>Perkinsida</taxon>
        <taxon>Perkinsidae</taxon>
        <taxon>Perkinsus</taxon>
    </lineage>
</organism>
<dbReference type="GO" id="GO:0005634">
    <property type="term" value="C:nucleus"/>
    <property type="evidence" value="ECO:0007669"/>
    <property type="project" value="UniProtKB-SubCell"/>
</dbReference>
<dbReference type="PANTHER" id="PTHR46030">
    <property type="entry name" value="ALPHA-KETOGLUTARATE-DEPENDENT DIOXYGENASE ALKB HOMOLOG 6"/>
    <property type="match status" value="1"/>
</dbReference>
<evidence type="ECO:0000313" key="10">
    <source>
        <dbReference type="EMBL" id="KAF4662879.1"/>
    </source>
</evidence>
<feature type="compositionally biased region" description="Basic and acidic residues" evidence="8">
    <location>
        <begin position="13"/>
        <end position="26"/>
    </location>
</feature>
<keyword evidence="5" id="KW-0560">Oxidoreductase</keyword>
<dbReference type="InterPro" id="IPR037151">
    <property type="entry name" value="AlkB-like_sf"/>
</dbReference>
<dbReference type="Proteomes" id="UP000591131">
    <property type="component" value="Unassembled WGS sequence"/>
</dbReference>
<evidence type="ECO:0000256" key="3">
    <source>
        <dbReference type="ARBA" id="ARBA00022723"/>
    </source>
</evidence>
<name>A0A7J6LUA2_PERCH</name>
<keyword evidence="3" id="KW-0479">Metal-binding</keyword>
<evidence type="ECO:0000313" key="11">
    <source>
        <dbReference type="Proteomes" id="UP000591131"/>
    </source>
</evidence>
<evidence type="ECO:0000256" key="5">
    <source>
        <dbReference type="ARBA" id="ARBA00023002"/>
    </source>
</evidence>
<evidence type="ECO:0000256" key="6">
    <source>
        <dbReference type="ARBA" id="ARBA00023004"/>
    </source>
</evidence>
<comment type="subcellular location">
    <subcellularLocation>
        <location evidence="1">Nucleus</location>
    </subcellularLocation>
</comment>
<dbReference type="SUPFAM" id="SSF51197">
    <property type="entry name" value="Clavaminate synthase-like"/>
    <property type="match status" value="1"/>
</dbReference>
<evidence type="ECO:0000259" key="9">
    <source>
        <dbReference type="PROSITE" id="PS51471"/>
    </source>
</evidence>
<accession>A0A7J6LUA2</accession>
<keyword evidence="11" id="KW-1185">Reference proteome</keyword>
<evidence type="ECO:0000256" key="2">
    <source>
        <dbReference type="ARBA" id="ARBA00007879"/>
    </source>
</evidence>
<evidence type="ECO:0000256" key="1">
    <source>
        <dbReference type="ARBA" id="ARBA00004123"/>
    </source>
</evidence>
<proteinExistence type="inferred from homology"/>
<gene>
    <name evidence="10" type="primary">ALKBH6</name>
    <name evidence="10" type="ORF">FOL47_006021</name>
</gene>
<dbReference type="GO" id="GO:0046872">
    <property type="term" value="F:metal ion binding"/>
    <property type="evidence" value="ECO:0007669"/>
    <property type="project" value="UniProtKB-KW"/>
</dbReference>
<dbReference type="InterPro" id="IPR032862">
    <property type="entry name" value="ALKBH6"/>
</dbReference>
<keyword evidence="7" id="KW-0539">Nucleus</keyword>
<keyword evidence="4 10" id="KW-0223">Dioxygenase</keyword>
<evidence type="ECO:0000256" key="8">
    <source>
        <dbReference type="SAM" id="MobiDB-lite"/>
    </source>
</evidence>
<feature type="region of interest" description="Disordered" evidence="8">
    <location>
        <begin position="12"/>
        <end position="36"/>
    </location>
</feature>
<comment type="similarity">
    <text evidence="2">Belongs to the alkB family.</text>
</comment>
<evidence type="ECO:0000256" key="7">
    <source>
        <dbReference type="ARBA" id="ARBA00023242"/>
    </source>
</evidence>
<protein>
    <submittedName>
        <fullName evidence="10">Alpha-ketoglutarate-dependent dioxygenase alkB 6</fullName>
    </submittedName>
</protein>
<evidence type="ECO:0000256" key="4">
    <source>
        <dbReference type="ARBA" id="ARBA00022964"/>
    </source>
</evidence>
<sequence length="264" mass="29171">MPSVSVRQLIQEAKSRKNNDQDRKCETSFGQKPQRSPLVDRQLIRRNVLTNQEGLGRFEVPGSPRGVYVIDDIVLPEVAAELAHAIQALPHYKELRGARRTLPLRIGAGEGAGLIDHLVEELLASLPQLAELFGDEPALNHALVNDYESGCGGIMPHTDGPAYFPVVMIVCLVSATVMQFGKTPDDVETQVLLPARSLLIFTGEAYNDYLHSIPFHDTPIEQLPTKRRDLGESVIVDGLLHRGPRLSVTIRRALVPFEQLAHSK</sequence>
<dbReference type="Pfam" id="PF13532">
    <property type="entry name" value="2OG-FeII_Oxy_2"/>
    <property type="match status" value="1"/>
</dbReference>
<dbReference type="EMBL" id="JAAPAO010000333">
    <property type="protein sequence ID" value="KAF4662879.1"/>
    <property type="molecule type" value="Genomic_DNA"/>
</dbReference>
<comment type="caution">
    <text evidence="10">The sequence shown here is derived from an EMBL/GenBank/DDBJ whole genome shotgun (WGS) entry which is preliminary data.</text>
</comment>
<dbReference type="GO" id="GO:0051213">
    <property type="term" value="F:dioxygenase activity"/>
    <property type="evidence" value="ECO:0007669"/>
    <property type="project" value="UniProtKB-KW"/>
</dbReference>
<dbReference type="OrthoDB" id="449561at2759"/>
<keyword evidence="6" id="KW-0408">Iron</keyword>
<dbReference type="PROSITE" id="PS51471">
    <property type="entry name" value="FE2OG_OXY"/>
    <property type="match status" value="1"/>
</dbReference>
<reference evidence="10 11" key="1">
    <citation type="submission" date="2020-04" db="EMBL/GenBank/DDBJ databases">
        <title>Perkinsus chesapeaki whole genome sequence.</title>
        <authorList>
            <person name="Bogema D.R."/>
        </authorList>
    </citation>
    <scope>NUCLEOTIDE SEQUENCE [LARGE SCALE GENOMIC DNA]</scope>
    <source>
        <strain evidence="10">ATCC PRA-425</strain>
    </source>
</reference>